<comment type="caution">
    <text evidence="1">The sequence shown here is derived from an EMBL/GenBank/DDBJ whole genome shotgun (WGS) entry which is preliminary data.</text>
</comment>
<dbReference type="EMBL" id="CAXDID020000036">
    <property type="protein sequence ID" value="CAL5997365.1"/>
    <property type="molecule type" value="Genomic_DNA"/>
</dbReference>
<keyword evidence="2" id="KW-1185">Reference proteome</keyword>
<accession>A0ABP1HNM3</accession>
<name>A0ABP1HNM3_9EUKA</name>
<gene>
    <name evidence="1" type="ORF">HINF_LOCUS15211</name>
</gene>
<reference evidence="1 2" key="1">
    <citation type="submission" date="2024-07" db="EMBL/GenBank/DDBJ databases">
        <authorList>
            <person name="Akdeniz Z."/>
        </authorList>
    </citation>
    <scope>NUCLEOTIDE SEQUENCE [LARGE SCALE GENOMIC DNA]</scope>
</reference>
<evidence type="ECO:0000313" key="2">
    <source>
        <dbReference type="Proteomes" id="UP001642409"/>
    </source>
</evidence>
<organism evidence="1 2">
    <name type="scientific">Hexamita inflata</name>
    <dbReference type="NCBI Taxonomy" id="28002"/>
    <lineage>
        <taxon>Eukaryota</taxon>
        <taxon>Metamonada</taxon>
        <taxon>Diplomonadida</taxon>
        <taxon>Hexamitidae</taxon>
        <taxon>Hexamitinae</taxon>
        <taxon>Hexamita</taxon>
    </lineage>
</organism>
<dbReference type="Proteomes" id="UP001642409">
    <property type="component" value="Unassembled WGS sequence"/>
</dbReference>
<evidence type="ECO:0000313" key="1">
    <source>
        <dbReference type="EMBL" id="CAL5997365.1"/>
    </source>
</evidence>
<protein>
    <submittedName>
        <fullName evidence="1">Hypothetical_protein</fullName>
    </submittedName>
</protein>
<sequence length="371" mass="44393">MQTLDVITQESDQFLQTIMKQIVELRRQKNKYLKLYEKRLRQEDEFRIQLNQCVSDEQVQLVYQQHLSKVKQIIYPDYQQCIDEHNKSILQTQSIKEREPVINQLKQTLQQQIQQQLNDSKFEQLEQHKQTRNEELNAKVQLELLKMRQQQLKDQRFELLLNRLTDLQSLVQTNKQIVLSITEQERISTLPFHLFADLQIESSEFEEKKKEMGIVLNSVKEQIKQVQNEQVELENPFKLEFWMLQEIIVVLEVLIEKSTTIEELDQIWNIFEQQMNNYDVKTCSAEKDIQLLTKYVHQFVTKSKENHSKYILIYDQLAVKMHPKANNALQIIKLEEQFQKAALQETNIMQLIELHTQFEKAKKSIQVPPVE</sequence>
<proteinExistence type="predicted"/>